<comment type="subcellular location">
    <subcellularLocation>
        <location evidence="1">Membrane</location>
        <topology evidence="1">Multi-pass membrane protein</topology>
    </subcellularLocation>
</comment>
<evidence type="ECO:0000259" key="7">
    <source>
        <dbReference type="Pfam" id="PF04932"/>
    </source>
</evidence>
<feature type="transmembrane region" description="Helical" evidence="6">
    <location>
        <begin position="233"/>
        <end position="250"/>
    </location>
</feature>
<keyword evidence="9" id="KW-1185">Reference proteome</keyword>
<feature type="transmembrane region" description="Helical" evidence="6">
    <location>
        <begin position="65"/>
        <end position="85"/>
    </location>
</feature>
<dbReference type="Proteomes" id="UP000272778">
    <property type="component" value="Unassembled WGS sequence"/>
</dbReference>
<keyword evidence="2 6" id="KW-0812">Transmembrane</keyword>
<feature type="transmembrane region" description="Helical" evidence="6">
    <location>
        <begin position="336"/>
        <end position="356"/>
    </location>
</feature>
<evidence type="ECO:0000313" key="9">
    <source>
        <dbReference type="Proteomes" id="UP000272778"/>
    </source>
</evidence>
<evidence type="ECO:0000256" key="3">
    <source>
        <dbReference type="ARBA" id="ARBA00022989"/>
    </source>
</evidence>
<dbReference type="AlphaFoldDB" id="A0A3N6Q7N2"/>
<evidence type="ECO:0000256" key="1">
    <source>
        <dbReference type="ARBA" id="ARBA00004141"/>
    </source>
</evidence>
<feature type="transmembrane region" description="Helical" evidence="6">
    <location>
        <begin position="393"/>
        <end position="412"/>
    </location>
</feature>
<feature type="transmembrane region" description="Helical" evidence="6">
    <location>
        <begin position="159"/>
        <end position="178"/>
    </location>
</feature>
<feature type="transmembrane region" description="Helical" evidence="6">
    <location>
        <begin position="209"/>
        <end position="226"/>
    </location>
</feature>
<feature type="region of interest" description="Disordered" evidence="5">
    <location>
        <begin position="431"/>
        <end position="451"/>
    </location>
</feature>
<name>A0A3N6Q7N2_9BURK</name>
<dbReference type="PANTHER" id="PTHR37422:SF13">
    <property type="entry name" value="LIPOPOLYSACCHARIDE BIOSYNTHESIS PROTEIN PA4999-RELATED"/>
    <property type="match status" value="1"/>
</dbReference>
<evidence type="ECO:0000256" key="2">
    <source>
        <dbReference type="ARBA" id="ARBA00022692"/>
    </source>
</evidence>
<feature type="transmembrane region" description="Helical" evidence="6">
    <location>
        <begin position="368"/>
        <end position="387"/>
    </location>
</feature>
<feature type="transmembrane region" description="Helical" evidence="6">
    <location>
        <begin position="185"/>
        <end position="203"/>
    </location>
</feature>
<proteinExistence type="predicted"/>
<dbReference type="GO" id="GO:0016874">
    <property type="term" value="F:ligase activity"/>
    <property type="evidence" value="ECO:0007669"/>
    <property type="project" value="UniProtKB-KW"/>
</dbReference>
<protein>
    <submittedName>
        <fullName evidence="8">O-antigen ligase family protein</fullName>
    </submittedName>
</protein>
<keyword evidence="8" id="KW-0436">Ligase</keyword>
<evidence type="ECO:0000256" key="6">
    <source>
        <dbReference type="SAM" id="Phobius"/>
    </source>
</evidence>
<dbReference type="GO" id="GO:0016020">
    <property type="term" value="C:membrane"/>
    <property type="evidence" value="ECO:0007669"/>
    <property type="project" value="UniProtKB-SubCell"/>
</dbReference>
<evidence type="ECO:0000313" key="8">
    <source>
        <dbReference type="EMBL" id="RQH08536.1"/>
    </source>
</evidence>
<accession>A0A3N6Q7N2</accession>
<keyword evidence="4 6" id="KW-0472">Membrane</keyword>
<feature type="domain" description="O-antigen ligase-related" evidence="7">
    <location>
        <begin position="193"/>
        <end position="344"/>
    </location>
</feature>
<evidence type="ECO:0000256" key="4">
    <source>
        <dbReference type="ARBA" id="ARBA00023136"/>
    </source>
</evidence>
<feature type="transmembrane region" description="Helical" evidence="6">
    <location>
        <begin position="120"/>
        <end position="139"/>
    </location>
</feature>
<dbReference type="PANTHER" id="PTHR37422">
    <property type="entry name" value="TEICHURONIC ACID BIOSYNTHESIS PROTEIN TUAE"/>
    <property type="match status" value="1"/>
</dbReference>
<comment type="caution">
    <text evidence="8">The sequence shown here is derived from an EMBL/GenBank/DDBJ whole genome shotgun (WGS) entry which is preliminary data.</text>
</comment>
<organism evidence="8 9">
    <name type="scientific">Paraburkholderia dinghuensis</name>
    <dbReference type="NCBI Taxonomy" id="2305225"/>
    <lineage>
        <taxon>Bacteria</taxon>
        <taxon>Pseudomonadati</taxon>
        <taxon>Pseudomonadota</taxon>
        <taxon>Betaproteobacteria</taxon>
        <taxon>Burkholderiales</taxon>
        <taxon>Burkholderiaceae</taxon>
        <taxon>Paraburkholderia</taxon>
    </lineage>
</organism>
<sequence>MNDAPKFLPRRLVPFVTLLLLLAPAVNLVWRGGTGYCFFLLLAIALQQAWVNRHDRDYFAPLRAHPWYVAAMVVPVTAMLVQQAVYGYWDPRQFDPLSRFALAVPIFVMLCRLPSRNLAAIGWGCALGALAASAWLIIAPPAGDWSATVRLTNYYTNPIPFGDTALLFAFLSLFTFGWDRRHRAFALVVKLLGLVAGGVASYLSGTRGGWIAIPLFLILIGVQYGWFTHWKRIVVAAVCIAACVAALLSTERIHQRFIDATRDVSLLERGEENTSVGERLQLWRASITLFEQHPIYGVGKGHLRSAIRDLAERGIASPHIINERAHSDFFSALAEMGAIGAASIFVVYFGTSVYFWRARRDTDPVIRTAACSGLAVSFSTILFGLTIDVFVPIMVTVVLALLTATFLAAIVARRRECALDALRAQTQRDTVQARAHGHVQSDARPPVASSS</sequence>
<dbReference type="Pfam" id="PF04932">
    <property type="entry name" value="Wzy_C"/>
    <property type="match status" value="1"/>
</dbReference>
<dbReference type="OrthoDB" id="8576060at2"/>
<gene>
    <name evidence="8" type="ORF">D1Y85_05935</name>
</gene>
<dbReference type="InterPro" id="IPR007016">
    <property type="entry name" value="O-antigen_ligase-rel_domated"/>
</dbReference>
<dbReference type="EMBL" id="RQIS01000003">
    <property type="protein sequence ID" value="RQH08536.1"/>
    <property type="molecule type" value="Genomic_DNA"/>
</dbReference>
<reference evidence="8 9" key="1">
    <citation type="submission" date="2018-11" db="EMBL/GenBank/DDBJ databases">
        <title>Paraburkholderia sp. DHOA04, isolated from soil.</title>
        <authorList>
            <person name="Gao Z.-H."/>
            <person name="Qiu L.-H."/>
            <person name="Fu J.-C."/>
        </authorList>
    </citation>
    <scope>NUCLEOTIDE SEQUENCE [LARGE SCALE GENOMIC DNA]</scope>
    <source>
        <strain evidence="8 9">DHOA04</strain>
    </source>
</reference>
<keyword evidence="3 6" id="KW-1133">Transmembrane helix</keyword>
<dbReference type="RefSeq" id="WP_124150102.1">
    <property type="nucleotide sequence ID" value="NZ_RQIS01000003.1"/>
</dbReference>
<dbReference type="InterPro" id="IPR051533">
    <property type="entry name" value="WaaL-like"/>
</dbReference>
<feature type="transmembrane region" description="Helical" evidence="6">
    <location>
        <begin position="12"/>
        <end position="30"/>
    </location>
</feature>
<evidence type="ECO:0000256" key="5">
    <source>
        <dbReference type="SAM" id="MobiDB-lite"/>
    </source>
</evidence>